<dbReference type="SMART" id="SM00267">
    <property type="entry name" value="GGDEF"/>
    <property type="match status" value="1"/>
</dbReference>
<dbReference type="EMBL" id="NHRY01000036">
    <property type="protein sequence ID" value="PPQ39015.1"/>
    <property type="molecule type" value="Genomic_DNA"/>
</dbReference>
<dbReference type="InterPro" id="IPR043128">
    <property type="entry name" value="Rev_trsase/Diguanyl_cyclase"/>
</dbReference>
<dbReference type="FunFam" id="3.20.20.450:FF:000001">
    <property type="entry name" value="Cyclic di-GMP phosphodiesterase yahA"/>
    <property type="match status" value="1"/>
</dbReference>
<dbReference type="SMART" id="SM00091">
    <property type="entry name" value="PAS"/>
    <property type="match status" value="7"/>
</dbReference>
<feature type="coiled-coil region" evidence="1">
    <location>
        <begin position="780"/>
        <end position="814"/>
    </location>
</feature>
<feature type="domain" description="EAL" evidence="4">
    <location>
        <begin position="1100"/>
        <end position="1350"/>
    </location>
</feature>
<feature type="domain" description="PAC" evidence="3">
    <location>
        <begin position="364"/>
        <end position="416"/>
    </location>
</feature>
<sequence length="1356" mass="149129">MQAAAAHGALRSVERPNPRVAAMNAIPPGLPASCEERAGAPGALQHPPIGACLLDRDLRCLSLSGNLAAMPGLPLAAQLGGSVAEALPALFPGVEQALRNALAGETVDGIEIRGEALSPAATGRVFVMSLQPMQGRDEDSAGVLLSFLDVTAQRQTEAALEARTRDLEEVERIATLGSWTWLVGTQEFTWSDQLYRIFGRDPASFQPTLDGTLASMHPDDRKPTMERLQAAVRDKVNHGREFRVVWPDGTIRHCWAEVRLDTDSAGTVVQVHGVCQDITARKLTEEALREKEEHYRHLVELGAQIPWTAAPDGTVLEVGRRLQALSGVTPDETIGTAWARLVHPDDHTRTMEAWSRSLRSGAPLDIEYRVCLPNGAVEWLRIRAAPRFDDDGRILRWYGTAENVNERRATQEALRESEARFRAMFEQAAVGIAEGSLDGRWLRVNPRLCELIGYTERELLERTFQDITHPDDVDRNVAEMRALLADEVDHLRIEKRYLTRDGGIVWALLTVSLIRGQDGAPVRFIAIIQDISQRKQIEAALRESEEHYRYAVELSPQMPWIAAPDGAILDVGPRWLALTGLTLEETCGRGWIQTVHPDDRPAVLAQWARCLASGEPFDTEYRVRVPADGMWHWLRVRAAPRCDGDGRVLRWYGMAEDVHDRKVAQDALRDSEAFARSVLDSSPDCMKVIGLDGRLQFISGPGLRAMEIDDFATRRGQAWETLWPAGYAAQAREAVRQARSGAVARFTAFRPTVKGTPRWWDVSVSAIPGSDGRPVRLLIVSRDVTRAKQAQDEIERIRAEVQAAAERLSAVLESTTDGVILLGHDWRVTYVNRQAAALLAPRGLHLGASARDAFPEEAWQGFHQHCREARDEQAATAFEAHQALLDLWLEVHAYPTADDGLSLFFRDITQQRRAERERLLAQERLAHLACHDALTGLPNRAQFREQLDGALGGLNHGSQIAVLYLDLDGFKAVNDSFGHPAGDALLCQVADRLRRCMRQADRVARLGGDEFAVIQTEVSQPESAAALAQRLVGVLGEPYDLGSHQVVIGTSIGIALAPENGVGADDLIMRADVALYAAKAAGRGTHCFFEPHMDEGLRDRQTLKTDLRLALDRGELELYYQPVLDIHTGRIACFEALLRWRHPLRGLVSPGDFVPVAEETGLIAPIGKWVLRQACREAARWPGETGVAVNLSSLQFRSRDLVQVVARALAESGLAAHRLELEITESVLLRDTEANIATLCALKALGLRIAMDDFGTGYSSLSYLRRFPFDKIKIDRSFVSDLPDGGGSGAIVRAVVGLGASLGVTITSEGVETPQQLDYLRAEGCDQAQGYLFSRPVPGGEVAALVTRLNGDADAA</sequence>
<feature type="domain" description="PAC" evidence="3">
    <location>
        <begin position="617"/>
        <end position="670"/>
    </location>
</feature>
<dbReference type="InterPro" id="IPR029787">
    <property type="entry name" value="Nucleotide_cyclase"/>
</dbReference>
<feature type="domain" description="PAC" evidence="3">
    <location>
        <begin position="238"/>
        <end position="290"/>
    </location>
</feature>
<dbReference type="PROSITE" id="PS50887">
    <property type="entry name" value="GGDEF"/>
    <property type="match status" value="1"/>
</dbReference>
<evidence type="ECO:0000256" key="1">
    <source>
        <dbReference type="SAM" id="Coils"/>
    </source>
</evidence>
<feature type="domain" description="GGDEF" evidence="5">
    <location>
        <begin position="958"/>
        <end position="1091"/>
    </location>
</feature>
<dbReference type="InterPro" id="IPR000014">
    <property type="entry name" value="PAS"/>
</dbReference>
<dbReference type="PROSITE" id="PS50112">
    <property type="entry name" value="PAS"/>
    <property type="match status" value="3"/>
</dbReference>
<dbReference type="FunFam" id="3.30.450.20:FF:000099">
    <property type="entry name" value="Sensory box sensor histidine kinase"/>
    <property type="match status" value="2"/>
</dbReference>
<dbReference type="InterPro" id="IPR013655">
    <property type="entry name" value="PAS_fold_3"/>
</dbReference>
<dbReference type="NCBIfam" id="TIGR00229">
    <property type="entry name" value="sensory_box"/>
    <property type="match status" value="5"/>
</dbReference>
<dbReference type="CDD" id="cd00130">
    <property type="entry name" value="PAS"/>
    <property type="match status" value="4"/>
</dbReference>
<name>A0A2S6NNN1_RHOGL</name>
<dbReference type="Pfam" id="PF00990">
    <property type="entry name" value="GGDEF"/>
    <property type="match status" value="1"/>
</dbReference>
<comment type="caution">
    <text evidence="6">The sequence shown here is derived from an EMBL/GenBank/DDBJ whole genome shotgun (WGS) entry which is preliminary data.</text>
</comment>
<evidence type="ECO:0000259" key="2">
    <source>
        <dbReference type="PROSITE" id="PS50112"/>
    </source>
</evidence>
<evidence type="ECO:0000313" key="6">
    <source>
        <dbReference type="EMBL" id="PPQ39015.1"/>
    </source>
</evidence>
<evidence type="ECO:0000259" key="5">
    <source>
        <dbReference type="PROSITE" id="PS50887"/>
    </source>
</evidence>
<dbReference type="InterPro" id="IPR000700">
    <property type="entry name" value="PAS-assoc_C"/>
</dbReference>
<dbReference type="SMART" id="SM00086">
    <property type="entry name" value="PAC"/>
    <property type="match status" value="5"/>
</dbReference>
<proteinExistence type="predicted"/>
<dbReference type="CDD" id="cd01948">
    <property type="entry name" value="EAL"/>
    <property type="match status" value="1"/>
</dbReference>
<feature type="domain" description="PAS" evidence="2">
    <location>
        <begin position="544"/>
        <end position="614"/>
    </location>
</feature>
<accession>A0A2S6NNN1</accession>
<dbReference type="Gene3D" id="2.10.70.100">
    <property type="match status" value="1"/>
</dbReference>
<keyword evidence="7" id="KW-1185">Reference proteome</keyword>
<reference evidence="6 7" key="1">
    <citation type="journal article" date="2018" name="Arch. Microbiol.">
        <title>New insights into the metabolic potential of the phototrophic purple bacterium Rhodopila globiformis DSM 161(T) from its draft genome sequence and evidence for a vanadium-dependent nitrogenase.</title>
        <authorList>
            <person name="Imhoff J.F."/>
            <person name="Rahn T."/>
            <person name="Kunzel S."/>
            <person name="Neulinger S.C."/>
        </authorList>
    </citation>
    <scope>NUCLEOTIDE SEQUENCE [LARGE SCALE GENOMIC DNA]</scope>
    <source>
        <strain evidence="6 7">DSM 161</strain>
    </source>
</reference>
<dbReference type="InterPro" id="IPR052155">
    <property type="entry name" value="Biofilm_reg_signaling"/>
</dbReference>
<protein>
    <recommendedName>
        <fullName evidence="8">PAS domain S-box protein</fullName>
    </recommendedName>
</protein>
<dbReference type="SMART" id="SM00052">
    <property type="entry name" value="EAL"/>
    <property type="match status" value="1"/>
</dbReference>
<dbReference type="Gene3D" id="3.20.20.450">
    <property type="entry name" value="EAL domain"/>
    <property type="match status" value="1"/>
</dbReference>
<dbReference type="Pfam" id="PF08448">
    <property type="entry name" value="PAS_4"/>
    <property type="match status" value="3"/>
</dbReference>
<dbReference type="PANTHER" id="PTHR44757">
    <property type="entry name" value="DIGUANYLATE CYCLASE DGCP"/>
    <property type="match status" value="1"/>
</dbReference>
<gene>
    <name evidence="6" type="ORF">CCS01_01645</name>
</gene>
<dbReference type="InterPro" id="IPR000160">
    <property type="entry name" value="GGDEF_dom"/>
</dbReference>
<dbReference type="Proteomes" id="UP000239724">
    <property type="component" value="Unassembled WGS sequence"/>
</dbReference>
<dbReference type="InterPro" id="IPR001610">
    <property type="entry name" value="PAC"/>
</dbReference>
<dbReference type="NCBIfam" id="TIGR00254">
    <property type="entry name" value="GGDEF"/>
    <property type="match status" value="1"/>
</dbReference>
<dbReference type="SUPFAM" id="SSF141868">
    <property type="entry name" value="EAL domain-like"/>
    <property type="match status" value="1"/>
</dbReference>
<dbReference type="SUPFAM" id="SSF55073">
    <property type="entry name" value="Nucleotide cyclase"/>
    <property type="match status" value="1"/>
</dbReference>
<dbReference type="InterPro" id="IPR013656">
    <property type="entry name" value="PAS_4"/>
</dbReference>
<dbReference type="InterPro" id="IPR001633">
    <property type="entry name" value="EAL_dom"/>
</dbReference>
<dbReference type="CDD" id="cd01949">
    <property type="entry name" value="GGDEF"/>
    <property type="match status" value="1"/>
</dbReference>
<dbReference type="Pfam" id="PF00563">
    <property type="entry name" value="EAL"/>
    <property type="match status" value="1"/>
</dbReference>
<dbReference type="InterPro" id="IPR035965">
    <property type="entry name" value="PAS-like_dom_sf"/>
</dbReference>
<dbReference type="InterPro" id="IPR035919">
    <property type="entry name" value="EAL_sf"/>
</dbReference>
<dbReference type="PROSITE" id="PS50883">
    <property type="entry name" value="EAL"/>
    <property type="match status" value="1"/>
</dbReference>
<dbReference type="SUPFAM" id="SSF55785">
    <property type="entry name" value="PYP-like sensor domain (PAS domain)"/>
    <property type="match status" value="7"/>
</dbReference>
<feature type="domain" description="PAS" evidence="2">
    <location>
        <begin position="291"/>
        <end position="361"/>
    </location>
</feature>
<keyword evidence="1" id="KW-0175">Coiled coil</keyword>
<dbReference type="Gene3D" id="3.30.450.20">
    <property type="entry name" value="PAS domain"/>
    <property type="match status" value="7"/>
</dbReference>
<dbReference type="Gene3D" id="3.30.70.270">
    <property type="match status" value="1"/>
</dbReference>
<evidence type="ECO:0008006" key="8">
    <source>
        <dbReference type="Google" id="ProtNLM"/>
    </source>
</evidence>
<dbReference type="PANTHER" id="PTHR44757:SF2">
    <property type="entry name" value="BIOFILM ARCHITECTURE MAINTENANCE PROTEIN MBAA"/>
    <property type="match status" value="1"/>
</dbReference>
<evidence type="ECO:0000313" key="7">
    <source>
        <dbReference type="Proteomes" id="UP000239724"/>
    </source>
</evidence>
<evidence type="ECO:0000259" key="3">
    <source>
        <dbReference type="PROSITE" id="PS50113"/>
    </source>
</evidence>
<feature type="domain" description="PAC" evidence="3">
    <location>
        <begin position="742"/>
        <end position="796"/>
    </location>
</feature>
<feature type="domain" description="PAS" evidence="2">
    <location>
        <begin position="417"/>
        <end position="487"/>
    </location>
</feature>
<dbReference type="Pfam" id="PF08447">
    <property type="entry name" value="PAS_3"/>
    <property type="match status" value="4"/>
</dbReference>
<feature type="domain" description="PAC" evidence="3">
    <location>
        <begin position="491"/>
        <end position="543"/>
    </location>
</feature>
<evidence type="ECO:0000259" key="4">
    <source>
        <dbReference type="PROSITE" id="PS50883"/>
    </source>
</evidence>
<organism evidence="6 7">
    <name type="scientific">Rhodopila globiformis</name>
    <name type="common">Rhodopseudomonas globiformis</name>
    <dbReference type="NCBI Taxonomy" id="1071"/>
    <lineage>
        <taxon>Bacteria</taxon>
        <taxon>Pseudomonadati</taxon>
        <taxon>Pseudomonadota</taxon>
        <taxon>Alphaproteobacteria</taxon>
        <taxon>Acetobacterales</taxon>
        <taxon>Acetobacteraceae</taxon>
        <taxon>Rhodopila</taxon>
    </lineage>
</organism>
<dbReference type="PROSITE" id="PS50113">
    <property type="entry name" value="PAC"/>
    <property type="match status" value="5"/>
</dbReference>